<dbReference type="NCBIfam" id="TIGR03356">
    <property type="entry name" value="BGL"/>
    <property type="match status" value="1"/>
</dbReference>
<keyword evidence="4 12" id="KW-0378">Hydrolase</keyword>
<evidence type="ECO:0000313" key="13">
    <source>
        <dbReference type="EMBL" id="TCO49989.1"/>
    </source>
</evidence>
<protein>
    <recommendedName>
        <fullName evidence="3 12">Beta-glucosidase</fullName>
        <ecNumber evidence="3 12">3.2.1.21</ecNumber>
    </recommendedName>
</protein>
<dbReference type="PANTHER" id="PTHR10353:SF36">
    <property type="entry name" value="LP05116P"/>
    <property type="match status" value="1"/>
</dbReference>
<dbReference type="EC" id="3.2.1.21" evidence="3 12"/>
<dbReference type="InterPro" id="IPR001360">
    <property type="entry name" value="Glyco_hydro_1"/>
</dbReference>
<proteinExistence type="inferred from homology"/>
<evidence type="ECO:0000256" key="11">
    <source>
        <dbReference type="PROSITE-ProRule" id="PRU10055"/>
    </source>
</evidence>
<feature type="active site" description="Proton donor" evidence="9">
    <location>
        <position position="165"/>
    </location>
</feature>
<keyword evidence="7 12" id="KW-0326">Glycosidase</keyword>
<evidence type="ECO:0000256" key="4">
    <source>
        <dbReference type="ARBA" id="ARBA00022801"/>
    </source>
</evidence>
<dbReference type="OrthoDB" id="9765195at2"/>
<evidence type="ECO:0000256" key="2">
    <source>
        <dbReference type="ARBA" id="ARBA00010838"/>
    </source>
</evidence>
<dbReference type="PRINTS" id="PR00131">
    <property type="entry name" value="GLHYDRLASE1"/>
</dbReference>
<feature type="binding site" evidence="10">
    <location>
        <begin position="413"/>
        <end position="414"/>
    </location>
    <ligand>
        <name>substrate</name>
    </ligand>
</feature>
<gene>
    <name evidence="13" type="ORF">EV646_10260</name>
</gene>
<dbReference type="GO" id="GO:0008422">
    <property type="term" value="F:beta-glucosidase activity"/>
    <property type="evidence" value="ECO:0007669"/>
    <property type="project" value="UniProtKB-EC"/>
</dbReference>
<evidence type="ECO:0000256" key="5">
    <source>
        <dbReference type="ARBA" id="ARBA00023001"/>
    </source>
</evidence>
<evidence type="ECO:0000256" key="10">
    <source>
        <dbReference type="PIRSR" id="PIRSR617736-2"/>
    </source>
</evidence>
<feature type="binding site" evidence="10">
    <location>
        <position position="120"/>
    </location>
    <ligand>
        <name>substrate</name>
    </ligand>
</feature>
<keyword evidence="14" id="KW-1185">Reference proteome</keyword>
<feature type="binding site" evidence="10">
    <location>
        <position position="292"/>
    </location>
    <ligand>
        <name>substrate</name>
    </ligand>
</feature>
<evidence type="ECO:0000256" key="1">
    <source>
        <dbReference type="ARBA" id="ARBA00000448"/>
    </source>
</evidence>
<evidence type="ECO:0000256" key="9">
    <source>
        <dbReference type="PIRSR" id="PIRSR617736-1"/>
    </source>
</evidence>
<feature type="binding site" evidence="10">
    <location>
        <position position="406"/>
    </location>
    <ligand>
        <name>substrate</name>
    </ligand>
</feature>
<dbReference type="InterPro" id="IPR017853">
    <property type="entry name" value="GH"/>
</dbReference>
<dbReference type="AlphaFoldDB" id="A0A4R2J126"/>
<dbReference type="Pfam" id="PF00232">
    <property type="entry name" value="Glyco_hydro_1"/>
    <property type="match status" value="1"/>
</dbReference>
<dbReference type="FunFam" id="3.20.20.80:FF:000004">
    <property type="entry name" value="Beta-glucosidase 6-phospho-beta-glucosidase"/>
    <property type="match status" value="1"/>
</dbReference>
<organism evidence="13 14">
    <name type="scientific">Kribbella antiqua</name>
    <dbReference type="NCBI Taxonomy" id="2512217"/>
    <lineage>
        <taxon>Bacteria</taxon>
        <taxon>Bacillati</taxon>
        <taxon>Actinomycetota</taxon>
        <taxon>Actinomycetes</taxon>
        <taxon>Propionibacteriales</taxon>
        <taxon>Kribbellaceae</taxon>
        <taxon>Kribbella</taxon>
    </lineage>
</organism>
<feature type="binding site" evidence="10">
    <location>
        <position position="164"/>
    </location>
    <ligand>
        <name>substrate</name>
    </ligand>
</feature>
<dbReference type="SUPFAM" id="SSF51445">
    <property type="entry name" value="(Trans)glycosidases"/>
    <property type="match status" value="1"/>
</dbReference>
<dbReference type="GO" id="GO:0005829">
    <property type="term" value="C:cytosol"/>
    <property type="evidence" value="ECO:0007669"/>
    <property type="project" value="TreeGrafter"/>
</dbReference>
<evidence type="ECO:0000256" key="12">
    <source>
        <dbReference type="RuleBase" id="RU361175"/>
    </source>
</evidence>
<dbReference type="PANTHER" id="PTHR10353">
    <property type="entry name" value="GLYCOSYL HYDROLASE"/>
    <property type="match status" value="1"/>
</dbReference>
<feature type="binding site" evidence="10">
    <location>
        <position position="19"/>
    </location>
    <ligand>
        <name>substrate</name>
    </ligand>
</feature>
<keyword evidence="8" id="KW-0624">Polysaccharide degradation</keyword>
<evidence type="ECO:0000313" key="14">
    <source>
        <dbReference type="Proteomes" id="UP000295573"/>
    </source>
</evidence>
<feature type="active site" description="Nucleophile" evidence="9 11">
    <location>
        <position position="360"/>
    </location>
</feature>
<dbReference type="EMBL" id="SLWR01000002">
    <property type="protein sequence ID" value="TCO49989.1"/>
    <property type="molecule type" value="Genomic_DNA"/>
</dbReference>
<dbReference type="GO" id="GO:0030245">
    <property type="term" value="P:cellulose catabolic process"/>
    <property type="evidence" value="ECO:0007669"/>
    <property type="project" value="UniProtKB-KW"/>
</dbReference>
<dbReference type="Proteomes" id="UP000295573">
    <property type="component" value="Unassembled WGS sequence"/>
</dbReference>
<accession>A0A4R2J126</accession>
<dbReference type="PROSITE" id="PS00653">
    <property type="entry name" value="GLYCOSYL_HYDROL_F1_2"/>
    <property type="match status" value="1"/>
</dbReference>
<reference evidence="13 14" key="1">
    <citation type="journal article" date="2015" name="Stand. Genomic Sci.">
        <title>Genomic Encyclopedia of Bacterial and Archaeal Type Strains, Phase III: the genomes of soil and plant-associated and newly described type strains.</title>
        <authorList>
            <person name="Whitman W.B."/>
            <person name="Woyke T."/>
            <person name="Klenk H.P."/>
            <person name="Zhou Y."/>
            <person name="Lilburn T.G."/>
            <person name="Beck B.J."/>
            <person name="De Vos P."/>
            <person name="Vandamme P."/>
            <person name="Eisen J.A."/>
            <person name="Garrity G."/>
            <person name="Hugenholtz P."/>
            <person name="Kyrpides N.C."/>
        </authorList>
    </citation>
    <scope>NUCLEOTIDE SEQUENCE [LARGE SCALE GENOMIC DNA]</scope>
    <source>
        <strain evidence="13 14">VKM Ac-2541</strain>
    </source>
</reference>
<evidence type="ECO:0000256" key="7">
    <source>
        <dbReference type="ARBA" id="ARBA00023295"/>
    </source>
</evidence>
<dbReference type="InterPro" id="IPR033132">
    <property type="entry name" value="GH_1_N_CS"/>
</dbReference>
<dbReference type="InterPro" id="IPR018120">
    <property type="entry name" value="Glyco_hydro_1_AS"/>
</dbReference>
<dbReference type="Gene3D" id="3.20.20.80">
    <property type="entry name" value="Glycosidases"/>
    <property type="match status" value="1"/>
</dbReference>
<dbReference type="InterPro" id="IPR017736">
    <property type="entry name" value="Glyco_hydro_1_beta-glucosidase"/>
</dbReference>
<evidence type="ECO:0000256" key="8">
    <source>
        <dbReference type="ARBA" id="ARBA00023326"/>
    </source>
</evidence>
<evidence type="ECO:0000256" key="6">
    <source>
        <dbReference type="ARBA" id="ARBA00023277"/>
    </source>
</evidence>
<name>A0A4R2J126_9ACTN</name>
<dbReference type="PROSITE" id="PS00572">
    <property type="entry name" value="GLYCOSYL_HYDROL_F1_1"/>
    <property type="match status" value="1"/>
</dbReference>
<sequence>MTNGFPPGFTWGAATASYQVEGAVSEDGRGPSIWDTFAHTPGRIVDGTTGDVADDHYHLFAEDIRLLADLGLKAYRFSIAWPRIVPTGSGAANPAGLDFYRRLAETCLEYGVTPYATLYHWDLPQPLEDGGGWLVRDTAERFRDYAAITHSGLSDVITHWITLNEPWCSTFLGYGNGEHAPGRPSGADALKAAHHLLLGHGLALEAIRSPEGSYGIALNPAPIHAASDSEADRDAARRIDGLRNRLFLEPLLVGQYPADVLEDTGMASWFADFADDLAAISAPLDFMGVNYYCPTTVAAPDGPISSPGTPSTQPGSENVVAVDTGLPKTQMGWPIEAKGLRDILVTINKLAPELPLYVTENGAAYPDELVDGAVADVERQAYLEQHISVCRELVSEGLPLKGYFAWSLMDNFEWAFGFSRRFGLVYVDYETQQRTVKDSGRWLQRFLSA</sequence>
<keyword evidence="5" id="KW-0136">Cellulose degradation</keyword>
<evidence type="ECO:0000256" key="3">
    <source>
        <dbReference type="ARBA" id="ARBA00012744"/>
    </source>
</evidence>
<comment type="caution">
    <text evidence="13">The sequence shown here is derived from an EMBL/GenBank/DDBJ whole genome shotgun (WGS) entry which is preliminary data.</text>
</comment>
<comment type="catalytic activity">
    <reaction evidence="1 12">
        <text>Hydrolysis of terminal, non-reducing beta-D-glucosyl residues with release of beta-D-glucose.</text>
        <dbReference type="EC" id="3.2.1.21"/>
    </reaction>
</comment>
<keyword evidence="6" id="KW-0119">Carbohydrate metabolism</keyword>
<dbReference type="RefSeq" id="WP_132144991.1">
    <property type="nucleotide sequence ID" value="NZ_SLWR01000002.1"/>
</dbReference>
<comment type="similarity">
    <text evidence="2 12">Belongs to the glycosyl hydrolase 1 family.</text>
</comment>